<dbReference type="InterPro" id="IPR000014">
    <property type="entry name" value="PAS"/>
</dbReference>
<keyword evidence="6" id="KW-1185">Reference proteome</keyword>
<feature type="compositionally biased region" description="Basic and acidic residues" evidence="2">
    <location>
        <begin position="530"/>
        <end position="547"/>
    </location>
</feature>
<dbReference type="PANTHER" id="PTHR44757">
    <property type="entry name" value="DIGUANYLATE CYCLASE DGCP"/>
    <property type="match status" value="1"/>
</dbReference>
<dbReference type="PROSITE" id="PS50112">
    <property type="entry name" value="PAS"/>
    <property type="match status" value="1"/>
</dbReference>
<feature type="domain" description="Response regulatory" evidence="3">
    <location>
        <begin position="1113"/>
        <end position="1230"/>
    </location>
</feature>
<evidence type="ECO:0000259" key="4">
    <source>
        <dbReference type="PROSITE" id="PS50112"/>
    </source>
</evidence>
<dbReference type="InterPro" id="IPR001789">
    <property type="entry name" value="Sig_transdc_resp-reg_receiver"/>
</dbReference>
<dbReference type="Pfam" id="PF08448">
    <property type="entry name" value="PAS_4"/>
    <property type="match status" value="1"/>
</dbReference>
<feature type="region of interest" description="Disordered" evidence="2">
    <location>
        <begin position="979"/>
        <end position="1003"/>
    </location>
</feature>
<feature type="modified residue" description="4-aspartylphosphate" evidence="1">
    <location>
        <position position="1162"/>
    </location>
</feature>
<evidence type="ECO:0000256" key="2">
    <source>
        <dbReference type="SAM" id="MobiDB-lite"/>
    </source>
</evidence>
<dbReference type="Gene3D" id="3.40.50.2300">
    <property type="match status" value="1"/>
</dbReference>
<dbReference type="SUPFAM" id="SSF55874">
    <property type="entry name" value="ATPase domain of HSP90 chaperone/DNA topoisomerase II/histidine kinase"/>
    <property type="match status" value="1"/>
</dbReference>
<dbReference type="InterPro" id="IPR013656">
    <property type="entry name" value="PAS_4"/>
</dbReference>
<dbReference type="NCBIfam" id="TIGR00229">
    <property type="entry name" value="sensory_box"/>
    <property type="match status" value="2"/>
</dbReference>
<dbReference type="CDD" id="cd00156">
    <property type="entry name" value="REC"/>
    <property type="match status" value="1"/>
</dbReference>
<dbReference type="SUPFAM" id="SSF55785">
    <property type="entry name" value="PYP-like sensor domain (PAS domain)"/>
    <property type="match status" value="2"/>
</dbReference>
<dbReference type="Proteomes" id="UP001432222">
    <property type="component" value="Chromosome"/>
</dbReference>
<feature type="region of interest" description="Disordered" evidence="2">
    <location>
        <begin position="529"/>
        <end position="945"/>
    </location>
</feature>
<sequence length="1245" mass="127647">MSSRPIRGAARLAAILDALPDALLLVNSNGTVVDANTAAVQALQAPGTSLVGMGVLDLLPEFDPSRIPGSMRPAPREDEALDRPVRMTARRTDGSTFPVEVSGNDFDDDGSGAGEGRGYAVSSLVPYDPYREGSRSSDLLLLLVRDLTGRLGVEAELRRQHKQTEMILRAAAEGVLGVDLEGRCVLVNPAAAHILEYRASELGGRELHPLIQHSRADGTPLSLEESALLDTLTSGRKHRVRGTVLWRKDGRPVTVDLTTAPVRDGDQLVGAVMTFTDRSRELALVARNEHLTAVLESELGGALTALHRRIDTLAADPAGQLWPEANWTLRRLADECRRFGKLIDGVLAHQRSEAGESAAAADGKDGPKPAERVPVALDKVVRRAVEHAGELVGAGRVRFSVHAAAVEVIADEQRLAQALAHLVADVSGVGLSLDAEPELPSPGLAAPGTPALPPGGGDTPAVVLAAAQRGEVARVEIRGPGRGGSPVHLPIARAVVERHGGVLQPHELPGRAGTTYVVELPLDPVAAKAAAERAGAEGRSDRPKESDSAVLPDLPGIPQLPTARAEEPAAEDSSPAGPGTAGPGADRGSSGTPADGTAREGGRGDSANAAPDAPPADPAAGPGTDPAPAPVVEQRRGRRGRPAVEQPTADLDAAQDAPGPADRPDIPADQWPNAPARIERAVPEQWNGTGNDPAYGRQGLGGPNDPQSDPWGKDDGRSGTAYAVPVDAGRPAPAPGDGATGADGERRTADGADGPRTPIAIGPGPSPEDPAAGLGGPDGAGGPPDESGTEPRPSRRRRALPGNEDSSGGFALPGVPETPVYPGLEHALPAGPAPAPAEPAGPTPTGRRRRLAVPPGPGGENGGPAAPDGAGASTPSALPALPSATPALPDGAEPGNPGGDRREGGPQPVGTGLGELAPPRPLGGTGLPGVPGGSGPGAQVSPAAAALPVPAPAPAEVRPAPRPMAELPAAPTPVVPAALQIAPAGGGPGSGERPVPTPAPDGGPRRLLVWPEPDPATSQALQDRGYRPVIVRSREEVDAQVSGFPAALFVDPLTGPITRTALQSLRTAALNSRVPVVVTAGLGQATRDAAYGADPAVLLRALAPRDSENHAPRVLLVESDPDIAVAMIGSLERRGMHVEHAVDENDAVARASSVQPNLVVMDLLQIRRRRVGLLDWLRANDRLHRTPLVVYTSVDLDPRELPRLRTGETILFLAERSTSEDVQSRIVDLLGRIGAMGEAGVAAAG</sequence>
<reference evidence="5" key="1">
    <citation type="submission" date="2022-10" db="EMBL/GenBank/DDBJ databases">
        <title>The complete genomes of actinobacterial strains from the NBC collection.</title>
        <authorList>
            <person name="Joergensen T.S."/>
            <person name="Alvarez Arevalo M."/>
            <person name="Sterndorff E.B."/>
            <person name="Faurdal D."/>
            <person name="Vuksanovic O."/>
            <person name="Mourched A.-S."/>
            <person name="Charusanti P."/>
            <person name="Shaw S."/>
            <person name="Blin K."/>
            <person name="Weber T."/>
        </authorList>
    </citation>
    <scope>NUCLEOTIDE SEQUENCE</scope>
    <source>
        <strain evidence="5">NBC_00222</strain>
    </source>
</reference>
<accession>A0ABZ1U137</accession>
<dbReference type="PROSITE" id="PS50110">
    <property type="entry name" value="RESPONSE_REGULATORY"/>
    <property type="match status" value="1"/>
</dbReference>
<dbReference type="SMART" id="SM00091">
    <property type="entry name" value="PAS"/>
    <property type="match status" value="2"/>
</dbReference>
<gene>
    <name evidence="5" type="ORF">OHA16_19250</name>
</gene>
<dbReference type="InterPro" id="IPR052155">
    <property type="entry name" value="Biofilm_reg_signaling"/>
</dbReference>
<proteinExistence type="predicted"/>
<dbReference type="InterPro" id="IPR035965">
    <property type="entry name" value="PAS-like_dom_sf"/>
</dbReference>
<evidence type="ECO:0000313" key="5">
    <source>
        <dbReference type="EMBL" id="WUQ84913.1"/>
    </source>
</evidence>
<dbReference type="Pfam" id="PF00989">
    <property type="entry name" value="PAS"/>
    <property type="match status" value="1"/>
</dbReference>
<dbReference type="CDD" id="cd00130">
    <property type="entry name" value="PAS"/>
    <property type="match status" value="2"/>
</dbReference>
<feature type="compositionally biased region" description="Low complexity" evidence="2">
    <location>
        <begin position="863"/>
        <end position="889"/>
    </location>
</feature>
<dbReference type="InterPro" id="IPR013767">
    <property type="entry name" value="PAS_fold"/>
</dbReference>
<dbReference type="PANTHER" id="PTHR44757:SF2">
    <property type="entry name" value="BIOFILM ARCHITECTURE MAINTENANCE PROTEIN MBAA"/>
    <property type="match status" value="1"/>
</dbReference>
<feature type="compositionally biased region" description="Gly residues" evidence="2">
    <location>
        <begin position="773"/>
        <end position="782"/>
    </location>
</feature>
<evidence type="ECO:0000313" key="6">
    <source>
        <dbReference type="Proteomes" id="UP001432222"/>
    </source>
</evidence>
<feature type="compositionally biased region" description="Low complexity" evidence="2">
    <location>
        <begin position="727"/>
        <end position="742"/>
    </location>
</feature>
<protein>
    <submittedName>
        <fullName evidence="5">PAS domain-containing protein</fullName>
    </submittedName>
</protein>
<feature type="domain" description="PAS" evidence="4">
    <location>
        <begin position="160"/>
        <end position="207"/>
    </location>
</feature>
<keyword evidence="1" id="KW-0597">Phosphoprotein</keyword>
<dbReference type="Gene3D" id="3.30.450.20">
    <property type="entry name" value="PAS domain"/>
    <property type="match status" value="2"/>
</dbReference>
<name>A0ABZ1U137_9ACTN</name>
<organism evidence="5 6">
    <name type="scientific">Kitasatospora purpeofusca</name>
    <dbReference type="NCBI Taxonomy" id="67352"/>
    <lineage>
        <taxon>Bacteria</taxon>
        <taxon>Bacillati</taxon>
        <taxon>Actinomycetota</taxon>
        <taxon>Actinomycetes</taxon>
        <taxon>Kitasatosporales</taxon>
        <taxon>Streptomycetaceae</taxon>
        <taxon>Kitasatospora</taxon>
    </lineage>
</organism>
<dbReference type="EMBL" id="CP108110">
    <property type="protein sequence ID" value="WUQ84913.1"/>
    <property type="molecule type" value="Genomic_DNA"/>
</dbReference>
<evidence type="ECO:0000256" key="1">
    <source>
        <dbReference type="PROSITE-ProRule" id="PRU00169"/>
    </source>
</evidence>
<feature type="compositionally biased region" description="Pro residues" evidence="2">
    <location>
        <begin position="831"/>
        <end position="842"/>
    </location>
</feature>
<dbReference type="InterPro" id="IPR011006">
    <property type="entry name" value="CheY-like_superfamily"/>
</dbReference>
<dbReference type="RefSeq" id="WP_328955729.1">
    <property type="nucleotide sequence ID" value="NZ_CP108110.1"/>
</dbReference>
<feature type="compositionally biased region" description="Gly residues" evidence="2">
    <location>
        <begin position="923"/>
        <end position="936"/>
    </location>
</feature>
<evidence type="ECO:0000259" key="3">
    <source>
        <dbReference type="PROSITE" id="PS50110"/>
    </source>
</evidence>
<dbReference type="InterPro" id="IPR036890">
    <property type="entry name" value="HATPase_C_sf"/>
</dbReference>
<dbReference type="SUPFAM" id="SSF52172">
    <property type="entry name" value="CheY-like"/>
    <property type="match status" value="1"/>
</dbReference>